<evidence type="ECO:0000256" key="1">
    <source>
        <dbReference type="ARBA" id="ARBA00022630"/>
    </source>
</evidence>
<comment type="caution">
    <text evidence="4">The sequence shown here is derived from an EMBL/GenBank/DDBJ whole genome shotgun (WGS) entry which is preliminary data.</text>
</comment>
<keyword evidence="3 4" id="KW-0560">Oxidoreductase</keyword>
<keyword evidence="2" id="KW-0288">FMN</keyword>
<dbReference type="GO" id="GO:0016491">
    <property type="term" value="F:oxidoreductase activity"/>
    <property type="evidence" value="ECO:0007669"/>
    <property type="project" value="UniProtKB-KW"/>
</dbReference>
<dbReference type="RefSeq" id="WP_378264774.1">
    <property type="nucleotide sequence ID" value="NZ_JBHUKR010000006.1"/>
</dbReference>
<dbReference type="SUPFAM" id="SSF51412">
    <property type="entry name" value="Inosine monophosphate dehydrogenase (IMPDH)"/>
    <property type="match status" value="1"/>
</dbReference>
<dbReference type="CDD" id="cd04730">
    <property type="entry name" value="NPD_like"/>
    <property type="match status" value="1"/>
</dbReference>
<dbReference type="PANTHER" id="PTHR32332:SF20">
    <property type="entry name" value="2-NITROPROPANE DIOXYGENASE-LIKE PROTEIN"/>
    <property type="match status" value="1"/>
</dbReference>
<dbReference type="InterPro" id="IPR004136">
    <property type="entry name" value="NMO"/>
</dbReference>
<dbReference type="PANTHER" id="PTHR32332">
    <property type="entry name" value="2-NITROPROPANE DIOXYGENASE"/>
    <property type="match status" value="1"/>
</dbReference>
<proteinExistence type="predicted"/>
<keyword evidence="1" id="KW-0285">Flavoprotein</keyword>
<dbReference type="EMBL" id="JBHUKR010000006">
    <property type="protein sequence ID" value="MFD2416755.1"/>
    <property type="molecule type" value="Genomic_DNA"/>
</dbReference>
<dbReference type="Gene3D" id="3.20.20.70">
    <property type="entry name" value="Aldolase class I"/>
    <property type="match status" value="1"/>
</dbReference>
<keyword evidence="5" id="KW-1185">Reference proteome</keyword>
<protein>
    <submittedName>
        <fullName evidence="4">NAD(P)H-dependent flavin oxidoreductase</fullName>
        <ecNumber evidence="4">1.13.12.-</ecNumber>
    </submittedName>
</protein>
<gene>
    <name evidence="4" type="ORF">ACFSXZ_10510</name>
</gene>
<evidence type="ECO:0000256" key="3">
    <source>
        <dbReference type="ARBA" id="ARBA00023002"/>
    </source>
</evidence>
<dbReference type="EC" id="1.13.12.-" evidence="4"/>
<dbReference type="Pfam" id="PF03060">
    <property type="entry name" value="NMO"/>
    <property type="match status" value="1"/>
</dbReference>
<organism evidence="4 5">
    <name type="scientific">Amycolatopsis pigmentata</name>
    <dbReference type="NCBI Taxonomy" id="450801"/>
    <lineage>
        <taxon>Bacteria</taxon>
        <taxon>Bacillati</taxon>
        <taxon>Actinomycetota</taxon>
        <taxon>Actinomycetes</taxon>
        <taxon>Pseudonocardiales</taxon>
        <taxon>Pseudonocardiaceae</taxon>
        <taxon>Amycolatopsis</taxon>
    </lineage>
</organism>
<evidence type="ECO:0000256" key="2">
    <source>
        <dbReference type="ARBA" id="ARBA00022643"/>
    </source>
</evidence>
<name>A0ABW5FRG0_9PSEU</name>
<reference evidence="5" key="1">
    <citation type="journal article" date="2019" name="Int. J. Syst. Evol. Microbiol.">
        <title>The Global Catalogue of Microorganisms (GCM) 10K type strain sequencing project: providing services to taxonomists for standard genome sequencing and annotation.</title>
        <authorList>
            <consortium name="The Broad Institute Genomics Platform"/>
            <consortium name="The Broad Institute Genome Sequencing Center for Infectious Disease"/>
            <person name="Wu L."/>
            <person name="Ma J."/>
        </authorList>
    </citation>
    <scope>NUCLEOTIDE SEQUENCE [LARGE SCALE GENOMIC DNA]</scope>
    <source>
        <strain evidence="5">CGMCC 4.7645</strain>
    </source>
</reference>
<evidence type="ECO:0000313" key="5">
    <source>
        <dbReference type="Proteomes" id="UP001597417"/>
    </source>
</evidence>
<accession>A0ABW5FRG0</accession>
<dbReference type="InterPro" id="IPR013785">
    <property type="entry name" value="Aldolase_TIM"/>
</dbReference>
<dbReference type="Proteomes" id="UP001597417">
    <property type="component" value="Unassembled WGS sequence"/>
</dbReference>
<sequence>METALTRLTGVRHPVVQTGMGWVAGPRLVSATAEAGGLGILASATMTFDELESAIAEVKRRTAQPFGVNLRADAADAGDRVDLLIRERVKVASFALAPRQEMIAKLKDHGIVVIPSVGAARHAEKVAAWGADAVIVQGGEGGGHTGPVATTLLLPSVLDAVDIPVVAAGGFFDGRGLAAALAYGAAGIAMGTRFLLTRESTVPDEVKRFYLEQGLGGTVVTRRVDGMPHRVLRTELVDRLERAGRVRGLVHALRNAIRFRALTGLSPAAMIREGMAMRHSGDLGWSQVVMAANTPMLLRSGLVEGRTDAGVLASGQVVGLLDDLPTVAGLIDGVVARATAILKNLPASVAGEPDDRVLPGVWGLAPSGGCGGPCPPQNTGVVTRECGG</sequence>
<evidence type="ECO:0000313" key="4">
    <source>
        <dbReference type="EMBL" id="MFD2416755.1"/>
    </source>
</evidence>